<proteinExistence type="predicted"/>
<accession>A0A4C1VP13</accession>
<evidence type="ECO:0000313" key="3">
    <source>
        <dbReference type="Proteomes" id="UP000299102"/>
    </source>
</evidence>
<dbReference type="Proteomes" id="UP000299102">
    <property type="component" value="Unassembled WGS sequence"/>
</dbReference>
<protein>
    <submittedName>
        <fullName evidence="2">Uncharacterized protein</fullName>
    </submittedName>
</protein>
<comment type="caution">
    <text evidence="2">The sequence shown here is derived from an EMBL/GenBank/DDBJ whole genome shotgun (WGS) entry which is preliminary data.</text>
</comment>
<organism evidence="2 3">
    <name type="scientific">Eumeta variegata</name>
    <name type="common">Bagworm moth</name>
    <name type="synonym">Eumeta japonica</name>
    <dbReference type="NCBI Taxonomy" id="151549"/>
    <lineage>
        <taxon>Eukaryota</taxon>
        <taxon>Metazoa</taxon>
        <taxon>Ecdysozoa</taxon>
        <taxon>Arthropoda</taxon>
        <taxon>Hexapoda</taxon>
        <taxon>Insecta</taxon>
        <taxon>Pterygota</taxon>
        <taxon>Neoptera</taxon>
        <taxon>Endopterygota</taxon>
        <taxon>Lepidoptera</taxon>
        <taxon>Glossata</taxon>
        <taxon>Ditrysia</taxon>
        <taxon>Tineoidea</taxon>
        <taxon>Psychidae</taxon>
        <taxon>Oiketicinae</taxon>
        <taxon>Eumeta</taxon>
    </lineage>
</organism>
<sequence length="101" mass="11022">MVGSSMNQYKEKDTRCTRKVHAGGAASETKQVICCRLKNGQKQFGSTATETNDLDDMEDSNNTACAPWVSIKAKSGARRRGRAAGGRADVTRFKQLIVQRA</sequence>
<reference evidence="2 3" key="1">
    <citation type="journal article" date="2019" name="Commun. Biol.">
        <title>The bagworm genome reveals a unique fibroin gene that provides high tensile strength.</title>
        <authorList>
            <person name="Kono N."/>
            <person name="Nakamura H."/>
            <person name="Ohtoshi R."/>
            <person name="Tomita M."/>
            <person name="Numata K."/>
            <person name="Arakawa K."/>
        </authorList>
    </citation>
    <scope>NUCLEOTIDE SEQUENCE [LARGE SCALE GENOMIC DNA]</scope>
</reference>
<dbReference type="EMBL" id="BGZK01000377">
    <property type="protein sequence ID" value="GBP40142.1"/>
    <property type="molecule type" value="Genomic_DNA"/>
</dbReference>
<gene>
    <name evidence="2" type="ORF">EVAR_20283_1</name>
</gene>
<keyword evidence="3" id="KW-1185">Reference proteome</keyword>
<feature type="region of interest" description="Disordered" evidence="1">
    <location>
        <begin position="1"/>
        <end position="22"/>
    </location>
</feature>
<dbReference type="AlphaFoldDB" id="A0A4C1VP13"/>
<evidence type="ECO:0000256" key="1">
    <source>
        <dbReference type="SAM" id="MobiDB-lite"/>
    </source>
</evidence>
<name>A0A4C1VP13_EUMVA</name>
<evidence type="ECO:0000313" key="2">
    <source>
        <dbReference type="EMBL" id="GBP40142.1"/>
    </source>
</evidence>